<protein>
    <submittedName>
        <fullName evidence="10">C-type cytochrome biogenesis protein CcmI</fullName>
    </submittedName>
</protein>
<keyword evidence="7" id="KW-0472">Membrane</keyword>
<dbReference type="SMART" id="SM00028">
    <property type="entry name" value="TPR"/>
    <property type="match status" value="2"/>
</dbReference>
<dbReference type="InterPro" id="IPR051263">
    <property type="entry name" value="C-type_cytochrome_biogenesis"/>
</dbReference>
<dbReference type="Pfam" id="PF23892">
    <property type="entry name" value="Ig_CycH"/>
    <property type="match status" value="1"/>
</dbReference>
<name>A0ABT5Y694_9GAMM</name>
<dbReference type="NCBIfam" id="TIGR03142">
    <property type="entry name" value="cytochro_ccmI"/>
    <property type="match status" value="1"/>
</dbReference>
<dbReference type="SUPFAM" id="SSF48452">
    <property type="entry name" value="TPR-like"/>
    <property type="match status" value="1"/>
</dbReference>
<feature type="region of interest" description="Disordered" evidence="6">
    <location>
        <begin position="386"/>
        <end position="406"/>
    </location>
</feature>
<dbReference type="PROSITE" id="PS50005">
    <property type="entry name" value="TPR"/>
    <property type="match status" value="1"/>
</dbReference>
<feature type="repeat" description="TPR" evidence="5">
    <location>
        <begin position="242"/>
        <end position="275"/>
    </location>
</feature>
<accession>A0ABT5Y694</accession>
<dbReference type="RefSeq" id="WP_275704568.1">
    <property type="nucleotide sequence ID" value="NZ_JANCMW010000001.1"/>
</dbReference>
<comment type="subcellular location">
    <subcellularLocation>
        <location evidence="1">Cell envelope</location>
    </subcellularLocation>
</comment>
<sequence>MTQTFWLTAAVLIILALAFVVAPLFFHRSGRRAEMDLRNQNLLAYRSRMAELDNEFEAGVMDEESYRQLREELAGSMLDDVPDAGEGVLGTPARGRGGKSAIAVVVVSLFVIPAAAVFLYQQWGAMDDVEQFRAMQEMMAADGDRLAQMQELTAQLRERLEENPENTDGWAMLGRTYMRLEQYEDAAWAFERLAGSIEEDDNRKAVAWGLSAQAEFFLSQGDLNPDVSEAIEKARALNPDEVNALGLLGIYAFSQENYEEAIRYWERIVEVAPNHPQVGSIREGIEQAYQRLGREAPSGDGAAASSVGVTVRVEIDEAFQGDIPDDTTLFVLARRASGQGGPPLAVARLTAGQLPAEIRLDDSFSMSPEAKLSDAEAVRLQARLSRSGNARPQAGDWQGQISEPVPVTEGDAEPVTLVIDTQLID</sequence>
<gene>
    <name evidence="10" type="primary">ccmI</name>
    <name evidence="10" type="ORF">NLU14_02430</name>
</gene>
<dbReference type="InterPro" id="IPR019734">
    <property type="entry name" value="TPR_rpt"/>
</dbReference>
<evidence type="ECO:0000259" key="8">
    <source>
        <dbReference type="Pfam" id="PF23892"/>
    </source>
</evidence>
<dbReference type="PANTHER" id="PTHR47870:SF4">
    <property type="entry name" value="CYTOCHROME C-TYPE BIOGENESIS PROTEIN CYCH"/>
    <property type="match status" value="1"/>
</dbReference>
<evidence type="ECO:0000313" key="10">
    <source>
        <dbReference type="EMBL" id="MDF0749082.1"/>
    </source>
</evidence>
<proteinExistence type="predicted"/>
<feature type="domain" description="Cytochrome c-type biogenesis protein H TPR" evidence="9">
    <location>
        <begin position="146"/>
        <end position="274"/>
    </location>
</feature>
<keyword evidence="11" id="KW-1185">Reference proteome</keyword>
<dbReference type="EMBL" id="JANCMW010000001">
    <property type="protein sequence ID" value="MDF0749082.1"/>
    <property type="molecule type" value="Genomic_DNA"/>
</dbReference>
<organism evidence="10 11">
    <name type="scientific">Marinobacter iranensis</name>
    <dbReference type="NCBI Taxonomy" id="2962607"/>
    <lineage>
        <taxon>Bacteria</taxon>
        <taxon>Pseudomonadati</taxon>
        <taxon>Pseudomonadota</taxon>
        <taxon>Gammaproteobacteria</taxon>
        <taxon>Pseudomonadales</taxon>
        <taxon>Marinobacteraceae</taxon>
        <taxon>Marinobacter</taxon>
    </lineage>
</organism>
<dbReference type="InterPro" id="IPR056412">
    <property type="entry name" value="Ig_CycH"/>
</dbReference>
<dbReference type="InterPro" id="IPR056413">
    <property type="entry name" value="TPR_CcmH_CycH"/>
</dbReference>
<evidence type="ECO:0000256" key="5">
    <source>
        <dbReference type="PROSITE-ProRule" id="PRU00339"/>
    </source>
</evidence>
<evidence type="ECO:0000256" key="3">
    <source>
        <dbReference type="ARBA" id="ARBA00022748"/>
    </source>
</evidence>
<evidence type="ECO:0000256" key="6">
    <source>
        <dbReference type="SAM" id="MobiDB-lite"/>
    </source>
</evidence>
<dbReference type="Gene3D" id="1.25.40.10">
    <property type="entry name" value="Tetratricopeptide repeat domain"/>
    <property type="match status" value="1"/>
</dbReference>
<dbReference type="InterPro" id="IPR017560">
    <property type="entry name" value="Cyt_c_biogenesis_CcmI"/>
</dbReference>
<feature type="transmembrane region" description="Helical" evidence="7">
    <location>
        <begin position="101"/>
        <end position="123"/>
    </location>
</feature>
<evidence type="ECO:0000256" key="1">
    <source>
        <dbReference type="ARBA" id="ARBA00004196"/>
    </source>
</evidence>
<keyword evidence="7" id="KW-1133">Transmembrane helix</keyword>
<dbReference type="InterPro" id="IPR011990">
    <property type="entry name" value="TPR-like_helical_dom_sf"/>
</dbReference>
<feature type="domain" description="Cytochrome c-type biogenesis protein H Ig-like" evidence="8">
    <location>
        <begin position="309"/>
        <end position="420"/>
    </location>
</feature>
<keyword evidence="7" id="KW-0812">Transmembrane</keyword>
<keyword evidence="4 5" id="KW-0802">TPR repeat</keyword>
<evidence type="ECO:0000313" key="11">
    <source>
        <dbReference type="Proteomes" id="UP001143391"/>
    </source>
</evidence>
<dbReference type="Pfam" id="PF23914">
    <property type="entry name" value="TPR_CcmH_CycH"/>
    <property type="match status" value="1"/>
</dbReference>
<reference evidence="10" key="1">
    <citation type="submission" date="2022-07" db="EMBL/GenBank/DDBJ databases">
        <title>Marinobacter iranensis a new bacterium isolate from a hipersaline lake in Iran.</title>
        <authorList>
            <person name="Mohammad A.M.A."/>
            <person name="Cristina S.-P."/>
            <person name="Antonio V."/>
        </authorList>
    </citation>
    <scope>NUCLEOTIDE SEQUENCE</scope>
    <source>
        <strain evidence="10">71-i</strain>
    </source>
</reference>
<feature type="transmembrane region" description="Helical" evidence="7">
    <location>
        <begin position="6"/>
        <end position="26"/>
    </location>
</feature>
<comment type="caution">
    <text evidence="10">The sequence shown here is derived from an EMBL/GenBank/DDBJ whole genome shotgun (WGS) entry which is preliminary data.</text>
</comment>
<keyword evidence="2" id="KW-0677">Repeat</keyword>
<dbReference type="Proteomes" id="UP001143391">
    <property type="component" value="Unassembled WGS sequence"/>
</dbReference>
<evidence type="ECO:0000256" key="4">
    <source>
        <dbReference type="ARBA" id="ARBA00022803"/>
    </source>
</evidence>
<evidence type="ECO:0000256" key="7">
    <source>
        <dbReference type="SAM" id="Phobius"/>
    </source>
</evidence>
<dbReference type="PANTHER" id="PTHR47870">
    <property type="entry name" value="CYTOCHROME C-TYPE BIOGENESIS PROTEIN CCMH"/>
    <property type="match status" value="1"/>
</dbReference>
<keyword evidence="3" id="KW-0201">Cytochrome c-type biogenesis</keyword>
<evidence type="ECO:0000256" key="2">
    <source>
        <dbReference type="ARBA" id="ARBA00022737"/>
    </source>
</evidence>
<evidence type="ECO:0000259" key="9">
    <source>
        <dbReference type="Pfam" id="PF23914"/>
    </source>
</evidence>